<evidence type="ECO:0000256" key="5">
    <source>
        <dbReference type="ARBA" id="ARBA00022679"/>
    </source>
</evidence>
<organism evidence="12 13">
    <name type="scientific">Campylobacter cuniculorum DSM 23162 = LMG 24588</name>
    <dbReference type="NCBI Taxonomy" id="1121267"/>
    <lineage>
        <taxon>Bacteria</taxon>
        <taxon>Pseudomonadati</taxon>
        <taxon>Campylobacterota</taxon>
        <taxon>Epsilonproteobacteria</taxon>
        <taxon>Campylobacterales</taxon>
        <taxon>Campylobacteraceae</taxon>
        <taxon>Campylobacter</taxon>
    </lineage>
</organism>
<feature type="transmembrane region" description="Helical" evidence="10">
    <location>
        <begin position="48"/>
        <end position="67"/>
    </location>
</feature>
<dbReference type="AlphaFoldDB" id="A0A1W6BZ02"/>
<dbReference type="InterPro" id="IPR059109">
    <property type="entry name" value="Lnt_membrane_dom"/>
</dbReference>
<dbReference type="Pfam" id="PF26365">
    <property type="entry name" value="ApoNAT_membrane"/>
    <property type="match status" value="1"/>
</dbReference>
<comment type="function">
    <text evidence="10">Catalyzes the phospholipid dependent N-acylation of the N-terminal cysteine of apolipoprotein, the last step in lipoprotein maturation.</text>
</comment>
<keyword evidence="8 10" id="KW-0472">Membrane</keyword>
<dbReference type="NCBIfam" id="NF008934">
    <property type="entry name" value="PRK12291.1"/>
    <property type="match status" value="1"/>
</dbReference>
<dbReference type="InterPro" id="IPR059110">
    <property type="entry name" value="Lnt_campylobact"/>
</dbReference>
<dbReference type="RefSeq" id="WP_035175810.1">
    <property type="nucleotide sequence ID" value="NZ_CP020867.1"/>
</dbReference>
<dbReference type="Proteomes" id="UP000192902">
    <property type="component" value="Chromosome"/>
</dbReference>
<evidence type="ECO:0000313" key="12">
    <source>
        <dbReference type="EMBL" id="ARJ57316.1"/>
    </source>
</evidence>
<dbReference type="EC" id="2.3.1.269" evidence="10"/>
<gene>
    <name evidence="10 12" type="primary">lnt</name>
    <name evidence="12" type="ORF">CCUN_1744</name>
</gene>
<evidence type="ECO:0000256" key="4">
    <source>
        <dbReference type="ARBA" id="ARBA00022519"/>
    </source>
</evidence>
<dbReference type="GO" id="GO:0042158">
    <property type="term" value="P:lipoprotein biosynthetic process"/>
    <property type="evidence" value="ECO:0007669"/>
    <property type="project" value="UniProtKB-UniRule"/>
</dbReference>
<evidence type="ECO:0000256" key="9">
    <source>
        <dbReference type="ARBA" id="ARBA00023315"/>
    </source>
</evidence>
<dbReference type="eggNOG" id="COG0815">
    <property type="taxonomic scope" value="Bacteria"/>
</dbReference>
<dbReference type="InterPro" id="IPR004563">
    <property type="entry name" value="Apolipo_AcylTrfase"/>
</dbReference>
<dbReference type="EMBL" id="CP020867">
    <property type="protein sequence ID" value="ARJ57316.1"/>
    <property type="molecule type" value="Genomic_DNA"/>
</dbReference>
<comment type="pathway">
    <text evidence="10">Protein modification; lipoprotein biosynthesis (N-acyl transfer).</text>
</comment>
<dbReference type="KEGG" id="ccun:CCUN_1744"/>
<evidence type="ECO:0000256" key="1">
    <source>
        <dbReference type="ARBA" id="ARBA00004651"/>
    </source>
</evidence>
<feature type="transmembrane region" description="Helical" evidence="10">
    <location>
        <begin position="150"/>
        <end position="176"/>
    </location>
</feature>
<dbReference type="GO" id="GO:0016410">
    <property type="term" value="F:N-acyltransferase activity"/>
    <property type="evidence" value="ECO:0007669"/>
    <property type="project" value="UniProtKB-UniRule"/>
</dbReference>
<keyword evidence="3 10" id="KW-1003">Cell membrane</keyword>
<accession>A0A1W6BZ02</accession>
<dbReference type="PANTHER" id="PTHR38686">
    <property type="entry name" value="APOLIPOPROTEIN N-ACYLTRANSFERASE"/>
    <property type="match status" value="1"/>
</dbReference>
<evidence type="ECO:0000256" key="2">
    <source>
        <dbReference type="ARBA" id="ARBA00010065"/>
    </source>
</evidence>
<comment type="similarity">
    <text evidence="2 10">Belongs to the CN hydrolase family. Apolipoprotein N-acyltransferase subfamily.</text>
</comment>
<keyword evidence="9 10" id="KW-0012">Acyltransferase</keyword>
<dbReference type="PROSITE" id="PS50263">
    <property type="entry name" value="CN_HYDROLASE"/>
    <property type="match status" value="1"/>
</dbReference>
<feature type="transmembrane region" description="Helical" evidence="10">
    <location>
        <begin position="101"/>
        <end position="120"/>
    </location>
</feature>
<dbReference type="OrthoDB" id="9804277at2"/>
<reference evidence="12 13" key="1">
    <citation type="submission" date="2017-04" db="EMBL/GenBank/DDBJ databases">
        <title>Complete genome sequence of the Campylobacter cuniculorum type strain LMG24588.</title>
        <authorList>
            <person name="Miller W.G."/>
            <person name="Yee E."/>
            <person name="Revez J."/>
            <person name="Bono J.L."/>
            <person name="Rossi M."/>
        </authorList>
    </citation>
    <scope>NUCLEOTIDE SEQUENCE [LARGE SCALE GENOMIC DNA]</scope>
    <source>
        <strain evidence="12 13">LMG 24588</strain>
    </source>
</reference>
<evidence type="ECO:0000256" key="10">
    <source>
        <dbReference type="HAMAP-Rule" id="MF_01148"/>
    </source>
</evidence>
<evidence type="ECO:0000256" key="8">
    <source>
        <dbReference type="ARBA" id="ARBA00023136"/>
    </source>
</evidence>
<dbReference type="PANTHER" id="PTHR38686:SF1">
    <property type="entry name" value="APOLIPOPROTEIN N-ACYLTRANSFERASE"/>
    <property type="match status" value="1"/>
</dbReference>
<evidence type="ECO:0000256" key="6">
    <source>
        <dbReference type="ARBA" id="ARBA00022692"/>
    </source>
</evidence>
<dbReference type="InterPro" id="IPR036526">
    <property type="entry name" value="C-N_Hydrolase_sf"/>
</dbReference>
<sequence>MSLRLNVPFFSFFLKNFNPNSTIFKIIKVFFIAILLSNSIYLSFFDNIVFETLSPFLAIWGLVLLLRTRNAKEYFWIGFFLGIFWFWWVSLSSIYFNLDYLIPFIILFIALVYGILFRICYLFKFDFLRLCAIFCLSFIHPLGFDWLNWGIFSVYGFFDANTTGVVCIFLIAYFYYEKYISRYYKMAIIIILFFIGFHYEQKESTNLNLNFTLLNTNISQNQKYLVENIQVHSNELIKEILNAINEKKELIVLPESAFAFDLQKDFKEKYQNILKQLSYKITIITGAFSTAENQIYNSTYVFNQGQVSILNKHFLVPFGEEIPFFKNLVKKYFLPHMQEFSQGPVQSKYELNQQIITNAICYEATKERIYEDSKLIIAISNNAWFNHSSEYKLQQLLMKFYANKYGVSVYHAVNGKENAVIKPKIPLYEKWKMKFEKLYQKMRMILKIGIE</sequence>
<feature type="domain" description="CN hydrolase" evidence="11">
    <location>
        <begin position="214"/>
        <end position="451"/>
    </location>
</feature>
<dbReference type="HAMAP" id="MF_01148">
    <property type="entry name" value="Lnt"/>
    <property type="match status" value="1"/>
</dbReference>
<evidence type="ECO:0000256" key="7">
    <source>
        <dbReference type="ARBA" id="ARBA00022989"/>
    </source>
</evidence>
<name>A0A1W6BZ02_9BACT</name>
<dbReference type="STRING" id="1121267.CCUN_1744"/>
<feature type="transmembrane region" description="Helical" evidence="10">
    <location>
        <begin position="127"/>
        <end position="144"/>
    </location>
</feature>
<keyword evidence="5 10" id="KW-0808">Transferase</keyword>
<evidence type="ECO:0000259" key="11">
    <source>
        <dbReference type="PROSITE" id="PS50263"/>
    </source>
</evidence>
<comment type="subcellular location">
    <subcellularLocation>
        <location evidence="1 10">Cell membrane</location>
        <topology evidence="1 10">Multi-pass membrane protein</topology>
    </subcellularLocation>
</comment>
<dbReference type="UniPathway" id="UPA00666"/>
<keyword evidence="4" id="KW-0997">Cell inner membrane</keyword>
<dbReference type="InterPro" id="IPR003010">
    <property type="entry name" value="C-N_Hydrolase"/>
</dbReference>
<keyword evidence="12" id="KW-0449">Lipoprotein</keyword>
<dbReference type="Gene3D" id="3.60.110.10">
    <property type="entry name" value="Carbon-nitrogen hydrolase"/>
    <property type="match status" value="1"/>
</dbReference>
<feature type="transmembrane region" description="Helical" evidence="10">
    <location>
        <begin position="21"/>
        <end position="42"/>
    </location>
</feature>
<dbReference type="GO" id="GO:0005886">
    <property type="term" value="C:plasma membrane"/>
    <property type="evidence" value="ECO:0007669"/>
    <property type="project" value="UniProtKB-SubCell"/>
</dbReference>
<evidence type="ECO:0000313" key="13">
    <source>
        <dbReference type="Proteomes" id="UP000192902"/>
    </source>
</evidence>
<keyword evidence="6 10" id="KW-0812">Transmembrane</keyword>
<protein>
    <recommendedName>
        <fullName evidence="10">Apolipoprotein N-acyltransferase</fullName>
        <shortName evidence="10">ALP N-acyltransferase</shortName>
        <ecNumber evidence="10">2.3.1.269</ecNumber>
    </recommendedName>
</protein>
<dbReference type="SUPFAM" id="SSF56317">
    <property type="entry name" value="Carbon-nitrogen hydrolase"/>
    <property type="match status" value="1"/>
</dbReference>
<evidence type="ECO:0000256" key="3">
    <source>
        <dbReference type="ARBA" id="ARBA00022475"/>
    </source>
</evidence>
<proteinExistence type="inferred from homology"/>
<comment type="catalytic activity">
    <reaction evidence="10">
        <text>N-terminal S-1,2-diacyl-sn-glyceryl-L-cysteinyl-[lipoprotein] + a glycerophospholipid = N-acyl-S-1,2-diacyl-sn-glyceryl-L-cysteinyl-[lipoprotein] + a 2-acyl-sn-glycero-3-phospholipid + H(+)</text>
        <dbReference type="Rhea" id="RHEA:48228"/>
        <dbReference type="Rhea" id="RHEA-COMP:14681"/>
        <dbReference type="Rhea" id="RHEA-COMP:14684"/>
        <dbReference type="ChEBI" id="CHEBI:15378"/>
        <dbReference type="ChEBI" id="CHEBI:136912"/>
        <dbReference type="ChEBI" id="CHEBI:140656"/>
        <dbReference type="ChEBI" id="CHEBI:140657"/>
        <dbReference type="ChEBI" id="CHEBI:140660"/>
        <dbReference type="EC" id="2.3.1.269"/>
    </reaction>
</comment>
<feature type="transmembrane region" description="Helical" evidence="10">
    <location>
        <begin position="74"/>
        <end position="95"/>
    </location>
</feature>
<keyword evidence="7 10" id="KW-1133">Transmembrane helix</keyword>
<dbReference type="NCBIfam" id="TIGR00546">
    <property type="entry name" value="lnt"/>
    <property type="match status" value="1"/>
</dbReference>
<feature type="transmembrane region" description="Helical" evidence="10">
    <location>
        <begin position="183"/>
        <end position="199"/>
    </location>
</feature>